<keyword evidence="3" id="KW-1185">Reference proteome</keyword>
<dbReference type="HOGENOM" id="CLU_3011319_0_0_5"/>
<accession>D5AVQ5</accession>
<feature type="region of interest" description="Disordered" evidence="1">
    <location>
        <begin position="1"/>
        <end position="29"/>
    </location>
</feature>
<proteinExistence type="predicted"/>
<reference key="1">
    <citation type="submission" date="2008-12" db="EMBL/GenBank/DDBJ databases">
        <title>Complete genome sequence of Rhodobacter capsulatus SB1003.</title>
        <authorList>
            <person name="Strnad H."/>
            <person name="Lapidus A."/>
            <person name="Vlcek C."/>
            <person name="Ulbrich P."/>
            <person name="Paces J."/>
            <person name="Maltsev N."/>
            <person name="Kumar V."/>
            <person name="Kogan Y."/>
            <person name="Milgram A."/>
            <person name="Rebrekov D."/>
            <person name="Mazur M."/>
            <person name="Cox R."/>
            <person name="Kyrpides N."/>
            <person name="Kolar M."/>
            <person name="Sachova J."/>
            <person name="Ridl J."/>
            <person name="Ivanova N."/>
            <person name="Kapatral V."/>
            <person name="Los T."/>
            <person name="Lykidis A."/>
            <person name="Mikhailova N."/>
            <person name="Reznik G."/>
            <person name="Vasieva O."/>
            <person name="Fonstein M."/>
            <person name="Paces V."/>
            <person name="Haselkorn R."/>
        </authorList>
    </citation>
    <scope>NUCLEOTIDE SEQUENCE</scope>
    <source>
        <strain>SB1003</strain>
    </source>
</reference>
<dbReference type="KEGG" id="rcp:RCAP_rcp00135"/>
<keyword evidence="2" id="KW-0614">Plasmid</keyword>
<evidence type="ECO:0000313" key="3">
    <source>
        <dbReference type="Proteomes" id="UP000002361"/>
    </source>
</evidence>
<dbReference type="AlphaFoldDB" id="D5AVQ5"/>
<dbReference type="RefSeq" id="WP_013069359.1">
    <property type="nucleotide sequence ID" value="NC_014035.1"/>
</dbReference>
<evidence type="ECO:0000313" key="2">
    <source>
        <dbReference type="EMBL" id="ADE87390.1"/>
    </source>
</evidence>
<geneLocation type="plasmid" evidence="2 3">
    <name>pRCB133</name>
</geneLocation>
<gene>
    <name evidence="2" type="ordered locus">RCAP_rcp00135</name>
</gene>
<protein>
    <submittedName>
        <fullName evidence="2">Uncharacterized protein</fullName>
    </submittedName>
</protein>
<dbReference type="Proteomes" id="UP000002361">
    <property type="component" value="Plasmid pRCB133"/>
</dbReference>
<feature type="compositionally biased region" description="Low complexity" evidence="1">
    <location>
        <begin position="1"/>
        <end position="16"/>
    </location>
</feature>
<name>D5AVQ5_RHOCB</name>
<sequence length="56" mass="5994">MAIAARPAAAPQSPVAVDENASRKPRANSRAPLLQSWLHFCQVIDFAMNSCKTAAL</sequence>
<evidence type="ECO:0000256" key="1">
    <source>
        <dbReference type="SAM" id="MobiDB-lite"/>
    </source>
</evidence>
<reference evidence="2 3" key="2">
    <citation type="journal article" date="2010" name="J. Bacteriol.">
        <title>Complete genome sequence of the photosynthetic purple nonsulfur bacterium Rhodobacter capsulatus SB 1003.</title>
        <authorList>
            <person name="Strnad H."/>
            <person name="Lapidus A."/>
            <person name="Paces J."/>
            <person name="Ulbrich P."/>
            <person name="Vlcek C."/>
            <person name="Paces V."/>
            <person name="Haselkorn R."/>
        </authorList>
    </citation>
    <scope>NUCLEOTIDE SEQUENCE [LARGE SCALE GENOMIC DNA]</scope>
    <source>
        <strain evidence="3">ATCC BAA-309 / NBRC 16581 / SB1003</strain>
        <plasmid evidence="2 3">pRCB133</plasmid>
    </source>
</reference>
<organism evidence="2 3">
    <name type="scientific">Rhodobacter capsulatus (strain ATCC BAA-309 / NBRC 16581 / SB1003)</name>
    <dbReference type="NCBI Taxonomy" id="272942"/>
    <lineage>
        <taxon>Bacteria</taxon>
        <taxon>Pseudomonadati</taxon>
        <taxon>Pseudomonadota</taxon>
        <taxon>Alphaproteobacteria</taxon>
        <taxon>Rhodobacterales</taxon>
        <taxon>Rhodobacter group</taxon>
        <taxon>Rhodobacter</taxon>
    </lineage>
</organism>
<dbReference type="EMBL" id="CP001313">
    <property type="protein sequence ID" value="ADE87390.1"/>
    <property type="molecule type" value="Genomic_DNA"/>
</dbReference>
<dbReference type="GeneID" id="66724839"/>